<evidence type="ECO:0000256" key="2">
    <source>
        <dbReference type="ARBA" id="ARBA00022630"/>
    </source>
</evidence>
<evidence type="ECO:0000256" key="4">
    <source>
        <dbReference type="ARBA" id="ARBA00038054"/>
    </source>
</evidence>
<dbReference type="GO" id="GO:0010181">
    <property type="term" value="F:FMN binding"/>
    <property type="evidence" value="ECO:0007669"/>
    <property type="project" value="InterPro"/>
</dbReference>
<proteinExistence type="inferred from homology"/>
<comment type="caution">
    <text evidence="6">The sequence shown here is derived from an EMBL/GenBank/DDBJ whole genome shotgun (WGS) entry which is preliminary data.</text>
</comment>
<dbReference type="InterPro" id="IPR002563">
    <property type="entry name" value="Flavin_Rdtase-like_dom"/>
</dbReference>
<dbReference type="EMBL" id="CASHTH010001051">
    <property type="protein sequence ID" value="CAI8010652.1"/>
    <property type="molecule type" value="Genomic_DNA"/>
</dbReference>
<dbReference type="SUPFAM" id="SSF50475">
    <property type="entry name" value="FMN-binding split barrel"/>
    <property type="match status" value="1"/>
</dbReference>
<dbReference type="PANTHER" id="PTHR33798:SF5">
    <property type="entry name" value="FLAVIN REDUCTASE LIKE DOMAIN-CONTAINING PROTEIN"/>
    <property type="match status" value="1"/>
</dbReference>
<evidence type="ECO:0000313" key="7">
    <source>
        <dbReference type="Proteomes" id="UP001174909"/>
    </source>
</evidence>
<dbReference type="Pfam" id="PF01613">
    <property type="entry name" value="Flavin_Reduct"/>
    <property type="match status" value="1"/>
</dbReference>
<keyword evidence="3" id="KW-0288">FMN</keyword>
<name>A0AA35RIB7_GEOBA</name>
<sequence length="236" mass="25827">MAREQGNGYNSRSLKSQQVAASRGSVLKIDPQTFENFYRVLTGVVVPRPIAFVSTQSPDGVDNLAPYSFFNAVAYDPPTVVFSSSRRVPHKSKDTLRNIEETGEFVVNIVVDGIAEAMNQTAAEYPEDVDEFEIAGLTAVPSDLVKPPRVAESPVNMECRLNQIIELGDGSGGHGLVIGTIVLMHVRDDIINGHRINHHLMKPTGRLAGSMYCHTDDTFELVRPTYDPEESKALSG</sequence>
<evidence type="ECO:0000256" key="1">
    <source>
        <dbReference type="ARBA" id="ARBA00001917"/>
    </source>
</evidence>
<reference evidence="6" key="1">
    <citation type="submission" date="2023-03" db="EMBL/GenBank/DDBJ databases">
        <authorList>
            <person name="Steffen K."/>
            <person name="Cardenas P."/>
        </authorList>
    </citation>
    <scope>NUCLEOTIDE SEQUENCE</scope>
</reference>
<protein>
    <submittedName>
        <fullName evidence="6">Uncharacterized protein BH2278</fullName>
    </submittedName>
</protein>
<dbReference type="InterPro" id="IPR012349">
    <property type="entry name" value="Split_barrel_FMN-bd"/>
</dbReference>
<feature type="domain" description="Flavin reductase like" evidence="5">
    <location>
        <begin position="43"/>
        <end position="199"/>
    </location>
</feature>
<evidence type="ECO:0000313" key="6">
    <source>
        <dbReference type="EMBL" id="CAI8010652.1"/>
    </source>
</evidence>
<dbReference type="Gene3D" id="2.30.110.10">
    <property type="entry name" value="Electron Transport, Fmn-binding Protein, Chain A"/>
    <property type="match status" value="1"/>
</dbReference>
<comment type="similarity">
    <text evidence="4">Belongs to the flavoredoxin family.</text>
</comment>
<evidence type="ECO:0000256" key="3">
    <source>
        <dbReference type="ARBA" id="ARBA00022643"/>
    </source>
</evidence>
<organism evidence="6 7">
    <name type="scientific">Geodia barretti</name>
    <name type="common">Barrett's horny sponge</name>
    <dbReference type="NCBI Taxonomy" id="519541"/>
    <lineage>
        <taxon>Eukaryota</taxon>
        <taxon>Metazoa</taxon>
        <taxon>Porifera</taxon>
        <taxon>Demospongiae</taxon>
        <taxon>Heteroscleromorpha</taxon>
        <taxon>Tetractinellida</taxon>
        <taxon>Astrophorina</taxon>
        <taxon>Geodiidae</taxon>
        <taxon>Geodia</taxon>
    </lineage>
</organism>
<keyword evidence="2" id="KW-0285">Flavoprotein</keyword>
<gene>
    <name evidence="6" type="ORF">GBAR_LOCUS6990</name>
</gene>
<keyword evidence="7" id="KW-1185">Reference proteome</keyword>
<dbReference type="Proteomes" id="UP001174909">
    <property type="component" value="Unassembled WGS sequence"/>
</dbReference>
<evidence type="ECO:0000259" key="5">
    <source>
        <dbReference type="SMART" id="SM00903"/>
    </source>
</evidence>
<dbReference type="PANTHER" id="PTHR33798">
    <property type="entry name" value="FLAVOPROTEIN OXYGENASE"/>
    <property type="match status" value="1"/>
</dbReference>
<dbReference type="AlphaFoldDB" id="A0AA35RIB7"/>
<accession>A0AA35RIB7</accession>
<comment type="cofactor">
    <cofactor evidence="1">
        <name>FMN</name>
        <dbReference type="ChEBI" id="CHEBI:58210"/>
    </cofactor>
</comment>
<dbReference type="SMART" id="SM00903">
    <property type="entry name" value="Flavin_Reduct"/>
    <property type="match status" value="1"/>
</dbReference>